<protein>
    <submittedName>
        <fullName evidence="1">Uncharacterized protein</fullName>
    </submittedName>
</protein>
<keyword evidence="2" id="KW-1185">Reference proteome</keyword>
<gene>
    <name evidence="1" type="ORF">DUNSADRAFT_4631</name>
</gene>
<comment type="caution">
    <text evidence="1">The sequence shown here is derived from an EMBL/GenBank/DDBJ whole genome shotgun (WGS) entry which is preliminary data.</text>
</comment>
<proteinExistence type="predicted"/>
<dbReference type="EMBL" id="MU069623">
    <property type="protein sequence ID" value="KAF5837240.1"/>
    <property type="molecule type" value="Genomic_DNA"/>
</dbReference>
<name>A0ABQ7GRK5_DUNSA</name>
<sequence length="155" mass="17907">MQDSGGPREHLQCFSHSKYCNGWRKSKQRTQEEWRREPIVKRALDELSQQGGSRSSGPTFRAYLAKEAEHWETMFEEFVAHPKRAKVRMARYRGKRSTQDSSATELLKGACQGTCDCELRHFTDHEVSEAVDMAAEESDVEMEEAWDLPDCMDTE</sequence>
<dbReference type="Proteomes" id="UP000815325">
    <property type="component" value="Unassembled WGS sequence"/>
</dbReference>
<organism evidence="1 2">
    <name type="scientific">Dunaliella salina</name>
    <name type="common">Green alga</name>
    <name type="synonym">Protococcus salinus</name>
    <dbReference type="NCBI Taxonomy" id="3046"/>
    <lineage>
        <taxon>Eukaryota</taxon>
        <taxon>Viridiplantae</taxon>
        <taxon>Chlorophyta</taxon>
        <taxon>core chlorophytes</taxon>
        <taxon>Chlorophyceae</taxon>
        <taxon>CS clade</taxon>
        <taxon>Chlamydomonadales</taxon>
        <taxon>Dunaliellaceae</taxon>
        <taxon>Dunaliella</taxon>
    </lineage>
</organism>
<reference evidence="1" key="1">
    <citation type="submission" date="2017-08" db="EMBL/GenBank/DDBJ databases">
        <authorList>
            <person name="Polle J.E."/>
            <person name="Barry K."/>
            <person name="Cushman J."/>
            <person name="Schmutz J."/>
            <person name="Tran D."/>
            <person name="Hathwaick L.T."/>
            <person name="Yim W.C."/>
            <person name="Jenkins J."/>
            <person name="Mckie-Krisberg Z.M."/>
            <person name="Prochnik S."/>
            <person name="Lindquist E."/>
            <person name="Dockter R.B."/>
            <person name="Adam C."/>
            <person name="Molina H."/>
            <person name="Bunkerborg J."/>
            <person name="Jin E."/>
            <person name="Buchheim M."/>
            <person name="Magnuson J."/>
        </authorList>
    </citation>
    <scope>NUCLEOTIDE SEQUENCE</scope>
    <source>
        <strain evidence="1">CCAP 19/18</strain>
    </source>
</reference>
<evidence type="ECO:0000313" key="1">
    <source>
        <dbReference type="EMBL" id="KAF5837240.1"/>
    </source>
</evidence>
<accession>A0ABQ7GRK5</accession>
<evidence type="ECO:0000313" key="2">
    <source>
        <dbReference type="Proteomes" id="UP000815325"/>
    </source>
</evidence>